<evidence type="ECO:0000256" key="1">
    <source>
        <dbReference type="SAM" id="MobiDB-lite"/>
    </source>
</evidence>
<sequence>MAEEQFTSRRARREAERLAAEQEFEARSTPAQPTETNRADLLTPPQRPTEKPKAPAEAAAPSATSAPGDLPTAPSAPAPAPSGPVQDDSASSAPAPQTPPSAPSPSAPAPENAEQNDAAAVKNDGAADKDDAAPASRIDPAPAERISHERGALASDHLPQERPPVNAEDRLDPRRAPLPHFESRAARKRYLKEHGLSLDGDLSTGAIPVIATPEETAAADAEGADAQTVTAPREHESFDTAGFGGTSDEVAARDFESPVTADSAPRPASGDDALSRPAESAPAGYTVAKPAEATEKPSSDDALSLPPTPTEEKAADTGRQAEPSTRSRRMPIVQPPTTSGVRVVTAASAQVTETPKATEVTEVVATETTPAPPTARREERTDDDRASDTADSAQTADEAARALAANPETRPMDAVPEAWALPNPDYEDEETENPPGTRIKASAVTGYDGQILVGEEPSKVPFVVLGIAALFAIALIVIALVMLL</sequence>
<feature type="compositionally biased region" description="Basic and acidic residues" evidence="1">
    <location>
        <begin position="167"/>
        <end position="185"/>
    </location>
</feature>
<accession>A0ABP9UA99</accession>
<feature type="region of interest" description="Disordered" evidence="1">
    <location>
        <begin position="418"/>
        <end position="437"/>
    </location>
</feature>
<feature type="region of interest" description="Disordered" evidence="1">
    <location>
        <begin position="213"/>
        <end position="399"/>
    </location>
</feature>
<feature type="region of interest" description="Disordered" evidence="1">
    <location>
        <begin position="1"/>
        <end position="186"/>
    </location>
</feature>
<gene>
    <name evidence="3" type="ORF">KACC15558_33310</name>
</gene>
<organism evidence="3 4">
    <name type="scientific">Brevibacterium ammoniilyticum</name>
    <dbReference type="NCBI Taxonomy" id="1046555"/>
    <lineage>
        <taxon>Bacteria</taxon>
        <taxon>Bacillati</taxon>
        <taxon>Actinomycetota</taxon>
        <taxon>Actinomycetes</taxon>
        <taxon>Micrococcales</taxon>
        <taxon>Brevibacteriaceae</taxon>
        <taxon>Brevibacterium</taxon>
    </lineage>
</organism>
<proteinExistence type="predicted"/>
<dbReference type="RefSeq" id="WP_342039058.1">
    <property type="nucleotide sequence ID" value="NZ_BAABBK010000012.1"/>
</dbReference>
<feature type="compositionally biased region" description="Basic and acidic residues" evidence="1">
    <location>
        <begin position="375"/>
        <end position="388"/>
    </location>
</feature>
<feature type="transmembrane region" description="Helical" evidence="2">
    <location>
        <begin position="460"/>
        <end position="483"/>
    </location>
</feature>
<keyword evidence="4" id="KW-1185">Reference proteome</keyword>
<feature type="compositionally biased region" description="Basic and acidic residues" evidence="1">
    <location>
        <begin position="13"/>
        <end position="26"/>
    </location>
</feature>
<evidence type="ECO:0000313" key="4">
    <source>
        <dbReference type="Proteomes" id="UP001498935"/>
    </source>
</evidence>
<keyword evidence="2" id="KW-1133">Transmembrane helix</keyword>
<dbReference type="EMBL" id="BAABNP010000021">
    <property type="protein sequence ID" value="GAA5342290.1"/>
    <property type="molecule type" value="Genomic_DNA"/>
</dbReference>
<feature type="compositionally biased region" description="Low complexity" evidence="1">
    <location>
        <begin position="351"/>
        <end position="369"/>
    </location>
</feature>
<comment type="caution">
    <text evidence="3">The sequence shown here is derived from an EMBL/GenBank/DDBJ whole genome shotgun (WGS) entry which is preliminary data.</text>
</comment>
<keyword evidence="2" id="KW-0472">Membrane</keyword>
<protein>
    <submittedName>
        <fullName evidence="3">Uncharacterized protein</fullName>
    </submittedName>
</protein>
<dbReference type="Proteomes" id="UP001498935">
    <property type="component" value="Unassembled WGS sequence"/>
</dbReference>
<keyword evidence="2" id="KW-0812">Transmembrane</keyword>
<evidence type="ECO:0000256" key="2">
    <source>
        <dbReference type="SAM" id="Phobius"/>
    </source>
</evidence>
<reference evidence="3 4" key="1">
    <citation type="submission" date="2024-02" db="EMBL/GenBank/DDBJ databases">
        <title>Characterization of antibiotic resistant novel bacterial strains and their environmental applications.</title>
        <authorList>
            <person name="Manzoor S."/>
            <person name="Abbas S."/>
            <person name="Arshad M."/>
            <person name="Li W.J."/>
            <person name="Ahmed I."/>
        </authorList>
    </citation>
    <scope>NUCLEOTIDE SEQUENCE [LARGE SCALE GENOMIC DNA]</scope>
    <source>
        <strain evidence="3 4">KACC 15558</strain>
    </source>
</reference>
<name>A0ABP9UA99_9MICO</name>
<feature type="compositionally biased region" description="Low complexity" evidence="1">
    <location>
        <begin position="213"/>
        <end position="226"/>
    </location>
</feature>
<evidence type="ECO:0000313" key="3">
    <source>
        <dbReference type="EMBL" id="GAA5342290.1"/>
    </source>
</evidence>
<feature type="compositionally biased region" description="Low complexity" evidence="1">
    <location>
        <begin position="55"/>
        <end position="67"/>
    </location>
</feature>
<feature type="compositionally biased region" description="Pro residues" evidence="1">
    <location>
        <begin position="96"/>
        <end position="108"/>
    </location>
</feature>